<reference evidence="2" key="1">
    <citation type="submission" date="2022-10" db="EMBL/GenBank/DDBJ databases">
        <title>The complete genomes of actinobacterial strains from the NBC collection.</title>
        <authorList>
            <person name="Joergensen T.S."/>
            <person name="Alvarez Arevalo M."/>
            <person name="Sterndorff E.B."/>
            <person name="Faurdal D."/>
            <person name="Vuksanovic O."/>
            <person name="Mourched A.-S."/>
            <person name="Charusanti P."/>
            <person name="Shaw S."/>
            <person name="Blin K."/>
            <person name="Weber T."/>
        </authorList>
    </citation>
    <scope>NUCLEOTIDE SEQUENCE</scope>
    <source>
        <strain evidence="2">NBC_00119</strain>
    </source>
</reference>
<dbReference type="EMBL" id="CP108195">
    <property type="protein sequence ID" value="WTS18142.1"/>
    <property type="molecule type" value="Genomic_DNA"/>
</dbReference>
<name>A0AAU1ULM6_9ACTN</name>
<organism evidence="2">
    <name type="scientific">Streptomyces sp. NBC_00119</name>
    <dbReference type="NCBI Taxonomy" id="2975659"/>
    <lineage>
        <taxon>Bacteria</taxon>
        <taxon>Bacillati</taxon>
        <taxon>Actinomycetota</taxon>
        <taxon>Actinomycetes</taxon>
        <taxon>Kitasatosporales</taxon>
        <taxon>Streptomycetaceae</taxon>
        <taxon>Streptomyces</taxon>
    </lineage>
</organism>
<gene>
    <name evidence="2" type="ORF">OHU69_48495</name>
</gene>
<sequence length="67" mass="6978">METEGATPQPYARLNGAYWLDLPRDCRGLCGCALDGPSAQRAAAVIRYVMLGLAAGLILIGLVCVAA</sequence>
<feature type="transmembrane region" description="Helical" evidence="1">
    <location>
        <begin position="45"/>
        <end position="66"/>
    </location>
</feature>
<keyword evidence="1" id="KW-1133">Transmembrane helix</keyword>
<evidence type="ECO:0000313" key="2">
    <source>
        <dbReference type="EMBL" id="WTS18142.1"/>
    </source>
</evidence>
<accession>A0AAU1ULM6</accession>
<proteinExistence type="predicted"/>
<evidence type="ECO:0000256" key="1">
    <source>
        <dbReference type="SAM" id="Phobius"/>
    </source>
</evidence>
<keyword evidence="1" id="KW-0472">Membrane</keyword>
<protein>
    <submittedName>
        <fullName evidence="2">Uncharacterized protein</fullName>
    </submittedName>
</protein>
<dbReference type="AlphaFoldDB" id="A0AAU1ULM6"/>
<keyword evidence="1" id="KW-0812">Transmembrane</keyword>